<dbReference type="InterPro" id="IPR049177">
    <property type="entry name" value="MgtC_SapB_SrpB_YhiD_N"/>
</dbReference>
<keyword evidence="5 7" id="KW-1133">Transmembrane helix</keyword>
<evidence type="ECO:0000256" key="7">
    <source>
        <dbReference type="SAM" id="Phobius"/>
    </source>
</evidence>
<accession>C2L0Q4</accession>
<feature type="transmembrane region" description="Helical" evidence="7">
    <location>
        <begin position="61"/>
        <end position="81"/>
    </location>
</feature>
<keyword evidence="3" id="KW-1003">Cell membrane</keyword>
<evidence type="ECO:0000256" key="2">
    <source>
        <dbReference type="ARBA" id="ARBA00009298"/>
    </source>
</evidence>
<dbReference type="eggNOG" id="COG1285">
    <property type="taxonomic scope" value="Bacteria"/>
</dbReference>
<evidence type="ECO:0000256" key="4">
    <source>
        <dbReference type="ARBA" id="ARBA00022692"/>
    </source>
</evidence>
<protein>
    <submittedName>
        <fullName evidence="9">Mg2+ transporter-C family protein</fullName>
    </submittedName>
</protein>
<feature type="domain" description="MgtC/SapB/SrpB/YhiD N-terminal" evidence="8">
    <location>
        <begin position="38"/>
        <end position="161"/>
    </location>
</feature>
<dbReference type="PANTHER" id="PTHR33778:SF1">
    <property type="entry name" value="MAGNESIUM TRANSPORTER YHID-RELATED"/>
    <property type="match status" value="1"/>
</dbReference>
<gene>
    <name evidence="9" type="ORF">HMPREF6123_2323</name>
</gene>
<name>C2L0Q4_9FIRM</name>
<evidence type="ECO:0000313" key="10">
    <source>
        <dbReference type="Proteomes" id="UP000004121"/>
    </source>
</evidence>
<evidence type="ECO:0000256" key="3">
    <source>
        <dbReference type="ARBA" id="ARBA00022475"/>
    </source>
</evidence>
<dbReference type="Pfam" id="PF02308">
    <property type="entry name" value="MgtC"/>
    <property type="match status" value="1"/>
</dbReference>
<comment type="similarity">
    <text evidence="2">Belongs to the MgtC/SapB family.</text>
</comment>
<evidence type="ECO:0000256" key="5">
    <source>
        <dbReference type="ARBA" id="ARBA00022989"/>
    </source>
</evidence>
<keyword evidence="4 7" id="KW-0812">Transmembrane</keyword>
<comment type="subcellular location">
    <subcellularLocation>
        <location evidence="1">Cell membrane</location>
        <topology evidence="1">Multi-pass membrane protein</topology>
    </subcellularLocation>
</comment>
<dbReference type="PANTHER" id="PTHR33778">
    <property type="entry name" value="PROTEIN MGTC"/>
    <property type="match status" value="1"/>
</dbReference>
<dbReference type="InParanoid" id="C2L0Q4"/>
<keyword evidence="6 7" id="KW-0472">Membrane</keyword>
<organism evidence="9 10">
    <name type="scientific">Oribacterium sinus F0268</name>
    <dbReference type="NCBI Taxonomy" id="585501"/>
    <lineage>
        <taxon>Bacteria</taxon>
        <taxon>Bacillati</taxon>
        <taxon>Bacillota</taxon>
        <taxon>Clostridia</taxon>
        <taxon>Lachnospirales</taxon>
        <taxon>Lachnospiraceae</taxon>
        <taxon>Oribacterium</taxon>
    </lineage>
</organism>
<evidence type="ECO:0000313" key="9">
    <source>
        <dbReference type="EMBL" id="EEJ50396.1"/>
    </source>
</evidence>
<evidence type="ECO:0000256" key="6">
    <source>
        <dbReference type="ARBA" id="ARBA00023136"/>
    </source>
</evidence>
<evidence type="ECO:0000259" key="8">
    <source>
        <dbReference type="Pfam" id="PF02308"/>
    </source>
</evidence>
<dbReference type="Proteomes" id="UP000004121">
    <property type="component" value="Unassembled WGS sequence"/>
</dbReference>
<dbReference type="HOGENOM" id="CLU_079292_0_2_9"/>
<keyword evidence="10" id="KW-1185">Reference proteome</keyword>
<reference evidence="9 10" key="1">
    <citation type="submission" date="2009-04" db="EMBL/GenBank/DDBJ databases">
        <authorList>
            <person name="Qin X."/>
            <person name="Bachman B."/>
            <person name="Battles P."/>
            <person name="Bell A."/>
            <person name="Bess C."/>
            <person name="Bickham C."/>
            <person name="Chaboub L."/>
            <person name="Chen D."/>
            <person name="Coyle M."/>
            <person name="Deiros D.R."/>
            <person name="Dinh H."/>
            <person name="Forbes L."/>
            <person name="Fowler G."/>
            <person name="Francisco L."/>
            <person name="Fu Q."/>
            <person name="Gubbala S."/>
            <person name="Hale W."/>
            <person name="Han Y."/>
            <person name="Hemphill L."/>
            <person name="Highlander S.K."/>
            <person name="Hirani K."/>
            <person name="Hogues M."/>
            <person name="Jackson L."/>
            <person name="Jakkamsetti A."/>
            <person name="Javaid M."/>
            <person name="Jiang H."/>
            <person name="Korchina V."/>
            <person name="Kovar C."/>
            <person name="Lara F."/>
            <person name="Lee S."/>
            <person name="Mata R."/>
            <person name="Mathew T."/>
            <person name="Moen C."/>
            <person name="Morales K."/>
            <person name="Munidasa M."/>
            <person name="Nazareth L."/>
            <person name="Ngo R."/>
            <person name="Nguyen L."/>
            <person name="Okwuonu G."/>
            <person name="Ongeri F."/>
            <person name="Patil S."/>
            <person name="Petrosino J."/>
            <person name="Pham C."/>
            <person name="Pham P."/>
            <person name="Pu L.-L."/>
            <person name="Puazo M."/>
            <person name="Raj R."/>
            <person name="Reid J."/>
            <person name="Rouhana J."/>
            <person name="Saada N."/>
            <person name="Shang Y."/>
            <person name="Simmons D."/>
            <person name="Thornton R."/>
            <person name="Warren J."/>
            <person name="Weissenberger G."/>
            <person name="Zhang J."/>
            <person name="Zhang L."/>
            <person name="Zhou C."/>
            <person name="Zhu D."/>
            <person name="Muzny D."/>
            <person name="Worley K."/>
            <person name="Gibbs R."/>
        </authorList>
    </citation>
    <scope>NUCLEOTIDE SEQUENCE [LARGE SCALE GENOMIC DNA]</scope>
    <source>
        <strain evidence="9 10">F0268</strain>
    </source>
</reference>
<dbReference type="PRINTS" id="PR01837">
    <property type="entry name" value="MGTCSAPBPROT"/>
</dbReference>
<dbReference type="EMBL" id="ACKX01000216">
    <property type="protein sequence ID" value="EEJ50396.1"/>
    <property type="molecule type" value="Genomic_DNA"/>
</dbReference>
<feature type="transmembrane region" description="Helical" evidence="7">
    <location>
        <begin position="139"/>
        <end position="160"/>
    </location>
</feature>
<sequence>MITEEQEEKAMSEWIIQEVFQTLTIENNISLSSALLRILLAVLLASIIGCERANKRHSAGLRTFILASLSSCLAMILDLLFMNEGNLRFPMLSAFAMISIASISRKAILYSSRNQVKGLTTSIALWSCILIGLSAGAGLYLISVVACFMLYWILSSLPGLEMYLKNRSNHFEIHLELKSRQYLQDFVTTIRRLGLRIDDIELNTAYHGSGLSVYSVTFTIDSKELKKFKTHKEIIEALSTIDYIYHIEEMR</sequence>
<dbReference type="InterPro" id="IPR003416">
    <property type="entry name" value="MgtC/SapB/SrpB/YhiD_fam"/>
</dbReference>
<dbReference type="FunCoup" id="C2L0Q4">
    <property type="interactions" value="24"/>
</dbReference>
<evidence type="ECO:0000256" key="1">
    <source>
        <dbReference type="ARBA" id="ARBA00004651"/>
    </source>
</evidence>
<comment type="caution">
    <text evidence="9">The sequence shown here is derived from an EMBL/GenBank/DDBJ whole genome shotgun (WGS) entry which is preliminary data.</text>
</comment>
<feature type="transmembrane region" description="Helical" evidence="7">
    <location>
        <begin position="87"/>
        <end position="104"/>
    </location>
</feature>
<dbReference type="STRING" id="585501.HMPREF6123_2323"/>
<dbReference type="GO" id="GO:0005886">
    <property type="term" value="C:plasma membrane"/>
    <property type="evidence" value="ECO:0007669"/>
    <property type="project" value="UniProtKB-SubCell"/>
</dbReference>
<dbReference type="AlphaFoldDB" id="C2L0Q4"/>
<proteinExistence type="inferred from homology"/>